<dbReference type="GO" id="GO:0022625">
    <property type="term" value="C:cytosolic large ribosomal subunit"/>
    <property type="evidence" value="ECO:0007669"/>
    <property type="project" value="TreeGrafter"/>
</dbReference>
<evidence type="ECO:0000256" key="2">
    <source>
        <dbReference type="ARBA" id="ARBA00022980"/>
    </source>
</evidence>
<evidence type="ECO:0000256" key="4">
    <source>
        <dbReference type="ARBA" id="ARBA00035235"/>
    </source>
</evidence>
<accession>T2ME20</accession>
<dbReference type="EMBL" id="HAAD01004271">
    <property type="protein sequence ID" value="CDG70503.1"/>
    <property type="molecule type" value="mRNA"/>
</dbReference>
<evidence type="ECO:0000256" key="6">
    <source>
        <dbReference type="RuleBase" id="RU003445"/>
    </source>
</evidence>
<dbReference type="Pfam" id="PF01781">
    <property type="entry name" value="Ribosomal_L38e"/>
    <property type="match status" value="1"/>
</dbReference>
<name>T2ME20_HYDVU</name>
<dbReference type="OrthoDB" id="8907856at2759"/>
<dbReference type="FunFam" id="3.30.720.90:FF:000001">
    <property type="entry name" value="60S ribosomal protein L38"/>
    <property type="match status" value="1"/>
</dbReference>
<proteinExistence type="evidence at transcript level"/>
<sequence length="72" mass="8446">MPREIKEIKDFLLTARRKDARSVKIMKKKDNSVKFKVRCSRNLYTLTVQDKEKAEKLKQSLPPGLQVKDIKS</sequence>
<dbReference type="PANTHER" id="PTHR10965:SF0">
    <property type="entry name" value="LARGE RIBOSOMAL SUBUNIT PROTEIN EL38"/>
    <property type="match status" value="1"/>
</dbReference>
<dbReference type="GO" id="GO:0003735">
    <property type="term" value="F:structural constituent of ribosome"/>
    <property type="evidence" value="ECO:0007669"/>
    <property type="project" value="InterPro"/>
</dbReference>
<evidence type="ECO:0000256" key="5">
    <source>
        <dbReference type="ARBA" id="ARBA00035338"/>
    </source>
</evidence>
<dbReference type="AlphaFoldDB" id="T2ME20"/>
<reference evidence="7" key="1">
    <citation type="journal article" date="2013" name="Genome Biol. Evol.">
        <title>Punctuated emergences of genetic and phenotypic innovations in eumetazoan, bilaterian, euteleostome, and hominidae ancestors.</title>
        <authorList>
            <person name="Wenger Y."/>
            <person name="Galliot B."/>
        </authorList>
    </citation>
    <scope>NUCLEOTIDE SEQUENCE</scope>
    <source>
        <tissue evidence="7">Whole animals</tissue>
    </source>
</reference>
<comment type="similarity">
    <text evidence="1 6">Belongs to the eukaryotic ribosomal protein eL38 family.</text>
</comment>
<keyword evidence="2 6" id="KW-0689">Ribosomal protein</keyword>
<gene>
    <name evidence="7" type="primary">RPL38</name>
</gene>
<dbReference type="GO" id="GO:0006412">
    <property type="term" value="P:translation"/>
    <property type="evidence" value="ECO:0007669"/>
    <property type="project" value="InterPro"/>
</dbReference>
<protein>
    <recommendedName>
        <fullName evidence="4">Large ribosomal subunit protein eL38</fullName>
    </recommendedName>
    <alternativeName>
        <fullName evidence="5">60S ribosomal protein L38</fullName>
    </alternativeName>
</protein>
<keyword evidence="3 6" id="KW-0687">Ribonucleoprotein</keyword>
<evidence type="ECO:0000256" key="1">
    <source>
        <dbReference type="ARBA" id="ARBA00007803"/>
    </source>
</evidence>
<evidence type="ECO:0000256" key="3">
    <source>
        <dbReference type="ARBA" id="ARBA00023274"/>
    </source>
</evidence>
<organism evidence="7">
    <name type="scientific">Hydra vulgaris</name>
    <name type="common">Hydra</name>
    <name type="synonym">Hydra attenuata</name>
    <dbReference type="NCBI Taxonomy" id="6087"/>
    <lineage>
        <taxon>Eukaryota</taxon>
        <taxon>Metazoa</taxon>
        <taxon>Cnidaria</taxon>
        <taxon>Hydrozoa</taxon>
        <taxon>Hydroidolina</taxon>
        <taxon>Anthoathecata</taxon>
        <taxon>Aplanulata</taxon>
        <taxon>Hydridae</taxon>
        <taxon>Hydra</taxon>
    </lineage>
</organism>
<dbReference type="GO" id="GO:0022618">
    <property type="term" value="P:protein-RNA complex assembly"/>
    <property type="evidence" value="ECO:0007669"/>
    <property type="project" value="TreeGrafter"/>
</dbReference>
<dbReference type="InterPro" id="IPR038464">
    <property type="entry name" value="Ribosomal_eL38_sf"/>
</dbReference>
<evidence type="ECO:0000313" key="7">
    <source>
        <dbReference type="EMBL" id="CDG70503.1"/>
    </source>
</evidence>
<dbReference type="InterPro" id="IPR002675">
    <property type="entry name" value="Ribosomal_eL38"/>
</dbReference>
<dbReference type="Gene3D" id="3.30.720.90">
    <property type="match status" value="1"/>
</dbReference>
<dbReference type="PANTHER" id="PTHR10965">
    <property type="entry name" value="60S RIBOSOMAL PROTEIN L38"/>
    <property type="match status" value="1"/>
</dbReference>